<evidence type="ECO:0000313" key="14">
    <source>
        <dbReference type="EMBL" id="KAH0462502.1"/>
    </source>
</evidence>
<dbReference type="Pfam" id="PF00332">
    <property type="entry name" value="Glyco_hydro_17"/>
    <property type="match status" value="1"/>
</dbReference>
<dbReference type="InterPro" id="IPR017853">
    <property type="entry name" value="GH"/>
</dbReference>
<dbReference type="AlphaFoldDB" id="A0AAV7H2I8"/>
<dbReference type="Gene3D" id="1.20.58.1040">
    <property type="match status" value="1"/>
</dbReference>
<keyword evidence="6 12" id="KW-0732">Signal</keyword>
<feature type="chain" id="PRO_5043473710" description="glucan endo-1,3-beta-D-glucosidase" evidence="12">
    <location>
        <begin position="31"/>
        <end position="477"/>
    </location>
</feature>
<comment type="subcellular location">
    <subcellularLocation>
        <location evidence="2">Secreted</location>
    </subcellularLocation>
</comment>
<comment type="caution">
    <text evidence="14">The sequence shown here is derived from an EMBL/GenBank/DDBJ whole genome shotgun (WGS) entry which is preliminary data.</text>
</comment>
<accession>A0AAV7H2I8</accession>
<evidence type="ECO:0000256" key="12">
    <source>
        <dbReference type="SAM" id="SignalP"/>
    </source>
</evidence>
<gene>
    <name evidence="14" type="ORF">IEQ34_010077</name>
</gene>
<evidence type="ECO:0000256" key="11">
    <source>
        <dbReference type="RuleBase" id="RU004336"/>
    </source>
</evidence>
<keyword evidence="8" id="KW-1015">Disulfide bond</keyword>
<dbReference type="PANTHER" id="PTHR32227">
    <property type="entry name" value="GLUCAN ENDO-1,3-BETA-GLUCOSIDASE BG1-RELATED-RELATED"/>
    <property type="match status" value="1"/>
</dbReference>
<feature type="signal peptide" evidence="12">
    <location>
        <begin position="1"/>
        <end position="30"/>
    </location>
</feature>
<evidence type="ECO:0000256" key="6">
    <source>
        <dbReference type="ARBA" id="ARBA00022729"/>
    </source>
</evidence>
<evidence type="ECO:0000256" key="4">
    <source>
        <dbReference type="ARBA" id="ARBA00012780"/>
    </source>
</evidence>
<dbReference type="GO" id="GO:0042973">
    <property type="term" value="F:glucan endo-1,3-beta-D-glucosidase activity"/>
    <property type="evidence" value="ECO:0007669"/>
    <property type="project" value="UniProtKB-EC"/>
</dbReference>
<keyword evidence="9 11" id="KW-0326">Glycosidase</keyword>
<dbReference type="InterPro" id="IPR000490">
    <property type="entry name" value="Glyco_hydro_17"/>
</dbReference>
<dbReference type="Gene3D" id="3.20.20.80">
    <property type="entry name" value="Glycosidases"/>
    <property type="match status" value="1"/>
</dbReference>
<feature type="domain" description="X8" evidence="13">
    <location>
        <begin position="390"/>
        <end position="475"/>
    </location>
</feature>
<evidence type="ECO:0000256" key="3">
    <source>
        <dbReference type="ARBA" id="ARBA00008773"/>
    </source>
</evidence>
<dbReference type="InterPro" id="IPR012946">
    <property type="entry name" value="X8"/>
</dbReference>
<dbReference type="SUPFAM" id="SSF51445">
    <property type="entry name" value="(Trans)glycosidases"/>
    <property type="match status" value="1"/>
</dbReference>
<evidence type="ECO:0000256" key="5">
    <source>
        <dbReference type="ARBA" id="ARBA00022525"/>
    </source>
</evidence>
<dbReference type="SMART" id="SM00768">
    <property type="entry name" value="X8"/>
    <property type="match status" value="1"/>
</dbReference>
<sequence length="477" mass="51218">MAKSLCNSPTPLFALILPMLLLNYPLSSNSFSIGVNYGALADNLPPPAQVAAFLKDRTFIDRVKLFDSNPDMIRAFAGTGIALIITAANSDIPSLSRLPGATSWVANNISPFYPATNISLIAVGNEILATADRNLIAHLVPALRSLSAALSAAGFHQIRVSTPHSLGILSASEPPSSGRFRRGYDRVIFAPMLDFHRKSKTPFVVNPYPYFGYSSRTLNYALFKPNPGFFDPVTRINYTNMFEAQMDAVFSAMSRLGYGDVQIAVGESGWPSAGDPGQVGINVEDAASYNGQLIQHVTSGKGTPLMPNRTFETYVFSLFNEDLKPGPTAERNFGLFRPDFSPVYDVGVLRGGSQFWSLYAALKNGNVNVMTNDKRCQGGGPTPAPTVGSKWCVAAGGASEAALQANIDYACSTAGVDCRPIQAGGPCFDPNTAQAHANYAMNAYYQFAGRHVFNCDFGQTGVIVTKDPSYGNCKYDA</sequence>
<keyword evidence="15" id="KW-1185">Reference proteome</keyword>
<organism evidence="14 15">
    <name type="scientific">Dendrobium chrysotoxum</name>
    <name type="common">Orchid</name>
    <dbReference type="NCBI Taxonomy" id="161865"/>
    <lineage>
        <taxon>Eukaryota</taxon>
        <taxon>Viridiplantae</taxon>
        <taxon>Streptophyta</taxon>
        <taxon>Embryophyta</taxon>
        <taxon>Tracheophyta</taxon>
        <taxon>Spermatophyta</taxon>
        <taxon>Magnoliopsida</taxon>
        <taxon>Liliopsida</taxon>
        <taxon>Asparagales</taxon>
        <taxon>Orchidaceae</taxon>
        <taxon>Epidendroideae</taxon>
        <taxon>Malaxideae</taxon>
        <taxon>Dendrobiinae</taxon>
        <taxon>Dendrobium</taxon>
    </lineage>
</organism>
<dbReference type="InterPro" id="IPR044965">
    <property type="entry name" value="Glyco_hydro_17_plant"/>
</dbReference>
<dbReference type="FunFam" id="1.20.58.1040:FF:000003">
    <property type="entry name" value="glucan endo-1,3-beta-glucosidase 7"/>
    <property type="match status" value="1"/>
</dbReference>
<evidence type="ECO:0000256" key="7">
    <source>
        <dbReference type="ARBA" id="ARBA00022801"/>
    </source>
</evidence>
<comment type="similarity">
    <text evidence="3 10">Belongs to the glycosyl hydrolase 17 family.</text>
</comment>
<evidence type="ECO:0000256" key="10">
    <source>
        <dbReference type="RuleBase" id="RU004335"/>
    </source>
</evidence>
<dbReference type="Pfam" id="PF07983">
    <property type="entry name" value="X8"/>
    <property type="match status" value="1"/>
</dbReference>
<dbReference type="PROSITE" id="PS00587">
    <property type="entry name" value="GLYCOSYL_HYDROL_F17"/>
    <property type="match status" value="1"/>
</dbReference>
<evidence type="ECO:0000256" key="2">
    <source>
        <dbReference type="ARBA" id="ARBA00004613"/>
    </source>
</evidence>
<dbReference type="FunFam" id="3.20.20.80:FF:000005">
    <property type="entry name" value="Glucan endo-1,3-beta-glucosidase 14"/>
    <property type="match status" value="1"/>
</dbReference>
<protein>
    <recommendedName>
        <fullName evidence="4">glucan endo-1,3-beta-D-glucosidase</fullName>
        <ecNumber evidence="4">3.2.1.39</ecNumber>
    </recommendedName>
</protein>
<evidence type="ECO:0000256" key="1">
    <source>
        <dbReference type="ARBA" id="ARBA00000382"/>
    </source>
</evidence>
<evidence type="ECO:0000259" key="13">
    <source>
        <dbReference type="SMART" id="SM00768"/>
    </source>
</evidence>
<proteinExistence type="inferred from homology"/>
<dbReference type="GO" id="GO:0005975">
    <property type="term" value="P:carbohydrate metabolic process"/>
    <property type="evidence" value="ECO:0007669"/>
    <property type="project" value="InterPro"/>
</dbReference>
<keyword evidence="5" id="KW-0964">Secreted</keyword>
<evidence type="ECO:0000256" key="9">
    <source>
        <dbReference type="ARBA" id="ARBA00023295"/>
    </source>
</evidence>
<evidence type="ECO:0000256" key="8">
    <source>
        <dbReference type="ARBA" id="ARBA00023157"/>
    </source>
</evidence>
<keyword evidence="7 11" id="KW-0378">Hydrolase</keyword>
<dbReference type="GO" id="GO:0005576">
    <property type="term" value="C:extracellular region"/>
    <property type="evidence" value="ECO:0007669"/>
    <property type="project" value="UniProtKB-SubCell"/>
</dbReference>
<dbReference type="EMBL" id="JAGFBR010000009">
    <property type="protein sequence ID" value="KAH0462502.1"/>
    <property type="molecule type" value="Genomic_DNA"/>
</dbReference>
<dbReference type="EC" id="3.2.1.39" evidence="4"/>
<evidence type="ECO:0000313" key="15">
    <source>
        <dbReference type="Proteomes" id="UP000775213"/>
    </source>
</evidence>
<name>A0AAV7H2I8_DENCH</name>
<comment type="catalytic activity">
    <reaction evidence="1">
        <text>Hydrolysis of (1-&gt;3)-beta-D-glucosidic linkages in (1-&gt;3)-beta-D-glucans.</text>
        <dbReference type="EC" id="3.2.1.39"/>
    </reaction>
</comment>
<reference evidence="14 15" key="1">
    <citation type="journal article" date="2021" name="Hortic Res">
        <title>Chromosome-scale assembly of the Dendrobium chrysotoxum genome enhances the understanding of orchid evolution.</title>
        <authorList>
            <person name="Zhang Y."/>
            <person name="Zhang G.Q."/>
            <person name="Zhang D."/>
            <person name="Liu X.D."/>
            <person name="Xu X.Y."/>
            <person name="Sun W.H."/>
            <person name="Yu X."/>
            <person name="Zhu X."/>
            <person name="Wang Z.W."/>
            <person name="Zhao X."/>
            <person name="Zhong W.Y."/>
            <person name="Chen H."/>
            <person name="Yin W.L."/>
            <person name="Huang T."/>
            <person name="Niu S.C."/>
            <person name="Liu Z.J."/>
        </authorList>
    </citation>
    <scope>NUCLEOTIDE SEQUENCE [LARGE SCALE GENOMIC DNA]</scope>
    <source>
        <strain evidence="14">Lindl</strain>
    </source>
</reference>
<dbReference type="Proteomes" id="UP000775213">
    <property type="component" value="Unassembled WGS sequence"/>
</dbReference>